<dbReference type="InterPro" id="IPR020846">
    <property type="entry name" value="MFS_dom"/>
</dbReference>
<dbReference type="PANTHER" id="PTHR23502">
    <property type="entry name" value="MAJOR FACILITATOR SUPERFAMILY"/>
    <property type="match status" value="1"/>
</dbReference>
<evidence type="ECO:0000256" key="3">
    <source>
        <dbReference type="ARBA" id="ARBA00022989"/>
    </source>
</evidence>
<comment type="subcellular location">
    <subcellularLocation>
        <location evidence="1">Membrane</location>
        <topology evidence="1">Multi-pass membrane protein</topology>
    </subcellularLocation>
</comment>
<proteinExistence type="predicted"/>
<feature type="transmembrane region" description="Helical" evidence="5">
    <location>
        <begin position="219"/>
        <end position="239"/>
    </location>
</feature>
<feature type="transmembrane region" description="Helical" evidence="5">
    <location>
        <begin position="191"/>
        <end position="213"/>
    </location>
</feature>
<dbReference type="Gene3D" id="1.20.1250.20">
    <property type="entry name" value="MFS general substrate transporter like domains"/>
    <property type="match status" value="1"/>
</dbReference>
<evidence type="ECO:0000256" key="1">
    <source>
        <dbReference type="ARBA" id="ARBA00004141"/>
    </source>
</evidence>
<evidence type="ECO:0000313" key="7">
    <source>
        <dbReference type="EMBL" id="KAL3423143.1"/>
    </source>
</evidence>
<feature type="transmembrane region" description="Helical" evidence="5">
    <location>
        <begin position="130"/>
        <end position="151"/>
    </location>
</feature>
<feature type="transmembrane region" description="Helical" evidence="5">
    <location>
        <begin position="473"/>
        <end position="494"/>
    </location>
</feature>
<protein>
    <submittedName>
        <fullName evidence="7">Major facilitator superfamily transporter</fullName>
    </submittedName>
</protein>
<keyword evidence="3 5" id="KW-1133">Transmembrane helix</keyword>
<gene>
    <name evidence="7" type="ORF">PVAG01_04890</name>
</gene>
<keyword evidence="4 5" id="KW-0472">Membrane</keyword>
<evidence type="ECO:0000256" key="2">
    <source>
        <dbReference type="ARBA" id="ARBA00022692"/>
    </source>
</evidence>
<accession>A0ABR4PIS0</accession>
<dbReference type="SUPFAM" id="SSF103473">
    <property type="entry name" value="MFS general substrate transporter"/>
    <property type="match status" value="1"/>
</dbReference>
<reference evidence="7 8" key="1">
    <citation type="submission" date="2024-06" db="EMBL/GenBank/DDBJ databases">
        <title>Complete genome of Phlyctema vagabunda strain 19-DSS-EL-015.</title>
        <authorList>
            <person name="Fiorenzani C."/>
        </authorList>
    </citation>
    <scope>NUCLEOTIDE SEQUENCE [LARGE SCALE GENOMIC DNA]</scope>
    <source>
        <strain evidence="7 8">19-DSS-EL-015</strain>
    </source>
</reference>
<feature type="transmembrane region" description="Helical" evidence="5">
    <location>
        <begin position="338"/>
        <end position="360"/>
    </location>
</feature>
<feature type="transmembrane region" description="Helical" evidence="5">
    <location>
        <begin position="297"/>
        <end position="318"/>
    </location>
</feature>
<feature type="transmembrane region" description="Helical" evidence="5">
    <location>
        <begin position="381"/>
        <end position="401"/>
    </location>
</feature>
<feature type="transmembrane region" description="Helical" evidence="5">
    <location>
        <begin position="413"/>
        <end position="434"/>
    </location>
</feature>
<name>A0ABR4PIS0_9HELO</name>
<feature type="transmembrane region" description="Helical" evidence="5">
    <location>
        <begin position="446"/>
        <end position="467"/>
    </location>
</feature>
<evidence type="ECO:0000256" key="4">
    <source>
        <dbReference type="ARBA" id="ARBA00023136"/>
    </source>
</evidence>
<dbReference type="Pfam" id="PF07690">
    <property type="entry name" value="MFS_1"/>
    <property type="match status" value="1"/>
</dbReference>
<dbReference type="EMBL" id="JBFCZG010000004">
    <property type="protein sequence ID" value="KAL3423143.1"/>
    <property type="molecule type" value="Genomic_DNA"/>
</dbReference>
<dbReference type="PROSITE" id="PS50850">
    <property type="entry name" value="MFS"/>
    <property type="match status" value="1"/>
</dbReference>
<dbReference type="InterPro" id="IPR036259">
    <property type="entry name" value="MFS_trans_sf"/>
</dbReference>
<comment type="caution">
    <text evidence="7">The sequence shown here is derived from an EMBL/GenBank/DDBJ whole genome shotgun (WGS) entry which is preliminary data.</text>
</comment>
<keyword evidence="2 5" id="KW-0812">Transmembrane</keyword>
<feature type="transmembrane region" description="Helical" evidence="5">
    <location>
        <begin position="63"/>
        <end position="81"/>
    </location>
</feature>
<evidence type="ECO:0000259" key="6">
    <source>
        <dbReference type="PROSITE" id="PS50850"/>
    </source>
</evidence>
<evidence type="ECO:0000313" key="8">
    <source>
        <dbReference type="Proteomes" id="UP001629113"/>
    </source>
</evidence>
<dbReference type="Proteomes" id="UP001629113">
    <property type="component" value="Unassembled WGS sequence"/>
</dbReference>
<dbReference type="PANTHER" id="PTHR23502:SF139">
    <property type="entry name" value="MAJOR FACILITATOR SUPERFAMILY (MFS) PROFILE DOMAIN-CONTAINING PROTEIN-RELATED"/>
    <property type="match status" value="1"/>
</dbReference>
<dbReference type="InterPro" id="IPR011701">
    <property type="entry name" value="MFS"/>
</dbReference>
<sequence>MMEHPMEEKKAVEQHNAAAPEGLAERGDVLEISSRLDPFGNALVPTPTSDPMDPLNWSKWHKYTCVAIVCYAYFLFTYLTTAPIPSFALLQEQFDATYTEVNWSFAIPSLGLALGPLCCSALADIYGRRIVMIGGCIIAVVASGCTSLHGISKSGYMAARFFQGFGASPAATVGLSIINDVSWEHERGFRIGLWVMAIDLGGLFGAFFGGFIATVDQYWIAYQVTILFAALLVMECIFLPETLYPRGHIVSSASSSSSSSSIDLPRTKMLSMLPNFRKIPGINHPKPWDTLVRFVRIWSYPTVVISTMAFTYFQYWWLLSILTMEPAAYASYKLQVQGLFFTGLIVGTVVAEIAVSGRLSDWIMAQTAKRNGGVRVPEARLWLGYPGAVLCSLGLLIWGLSIDRTWHWMTGQIGFFLFGAGLQIGNTALSNYIVDSYYDHSMDIIVFYSVLINLSAFIEPWFINIWVESSGYTWSFAAQAIICTFGIVPTYMVLQFFGAKWRKPMYLGGGPASAATEKTTS</sequence>
<evidence type="ECO:0000256" key="5">
    <source>
        <dbReference type="SAM" id="Phobius"/>
    </source>
</evidence>
<feature type="domain" description="Major facilitator superfamily (MFS) profile" evidence="6">
    <location>
        <begin position="65"/>
        <end position="521"/>
    </location>
</feature>
<feature type="transmembrane region" description="Helical" evidence="5">
    <location>
        <begin position="157"/>
        <end position="179"/>
    </location>
</feature>
<keyword evidence="8" id="KW-1185">Reference proteome</keyword>
<organism evidence="7 8">
    <name type="scientific">Phlyctema vagabunda</name>
    <dbReference type="NCBI Taxonomy" id="108571"/>
    <lineage>
        <taxon>Eukaryota</taxon>
        <taxon>Fungi</taxon>
        <taxon>Dikarya</taxon>
        <taxon>Ascomycota</taxon>
        <taxon>Pezizomycotina</taxon>
        <taxon>Leotiomycetes</taxon>
        <taxon>Helotiales</taxon>
        <taxon>Dermateaceae</taxon>
        <taxon>Phlyctema</taxon>
    </lineage>
</organism>
<feature type="transmembrane region" description="Helical" evidence="5">
    <location>
        <begin position="101"/>
        <end position="123"/>
    </location>
</feature>